<protein>
    <recommendedName>
        <fullName evidence="1">3'-phosphate/5'-hydroxy nucleic acid ligase</fullName>
        <ecNumber evidence="1">6.5.1.8</ecNumber>
    </recommendedName>
</protein>
<feature type="binding site" evidence="11">
    <location>
        <position position="336"/>
    </location>
    <ligand>
        <name>Mn(2+)</name>
        <dbReference type="ChEBI" id="CHEBI:29035"/>
        <label>2</label>
    </ligand>
</feature>
<name>A0A660L2W3_9ACTN</name>
<dbReference type="PANTHER" id="PTHR43749">
    <property type="entry name" value="RNA-SPLICING LIGASE RTCB"/>
    <property type="match status" value="1"/>
</dbReference>
<evidence type="ECO:0000256" key="7">
    <source>
        <dbReference type="ARBA" id="ARBA00023211"/>
    </source>
</evidence>
<keyword evidence="3 11" id="KW-0479">Metal-binding</keyword>
<comment type="cofactor">
    <cofactor evidence="11">
        <name>Mn(2+)</name>
        <dbReference type="ChEBI" id="CHEBI:29035"/>
    </cofactor>
    <text evidence="11">Binds 2 manganese ions per subunit.</text>
</comment>
<feature type="binding site" evidence="10">
    <location>
        <begin position="336"/>
        <end position="337"/>
    </location>
    <ligand>
        <name>GMP</name>
        <dbReference type="ChEBI" id="CHEBI:58115"/>
    </ligand>
</feature>
<sequence>MSKIRGGDIRAAGIPDGPAMGVALSCIPKAVKHLGRDVALQRLAEIAAAPDRSLDDPDFAPLAQRLVEDAREAARRFVERDAPAPYVNYCGDADPGALEQMRNSLRLPSATRGALMPDAHRGYGLPIGGVLETEGTVIPYAVGVDIACRMKLSVLDVDPDGLDAPGTREQLKQALLKQTQFGTGAKLRNRADHEAMDDDRWTLTPLATRLRDRAREQLGTSGSGNHFVEFGLLTLPEADLGLEAGRYVALLSHSGSRGAGAQIAGHYSKLARELRPELPKELSYLSWLDLDHDSGREYLELMRLMGEYASACHAVIHERVVGHLKAEVLAGVENHHNYAWTSERDGREVVVHRKGATPAAEGELGVIPGSMAAPGFVVRGKGRPESIDSASHGAGRRMSRKAATQQFNWQMVRPVLEERGVELLSAGIDENPFAYKDIEAVMAAQTDLVDVIGRFDPRIVRMADAGERPED</sequence>
<dbReference type="PANTHER" id="PTHR43749:SF2">
    <property type="entry name" value="RNA-SPLICING LIGASE RTCB"/>
    <property type="match status" value="1"/>
</dbReference>
<keyword evidence="13" id="KW-1185">Reference proteome</keyword>
<evidence type="ECO:0000256" key="11">
    <source>
        <dbReference type="PIRSR" id="PIRSR601233-3"/>
    </source>
</evidence>
<feature type="binding site" evidence="11">
    <location>
        <position position="145"/>
    </location>
    <ligand>
        <name>Mn(2+)</name>
        <dbReference type="ChEBI" id="CHEBI:29035"/>
        <label>1</label>
    </ligand>
</feature>
<feature type="binding site" evidence="11">
    <location>
        <position position="226"/>
    </location>
    <ligand>
        <name>Mn(2+)</name>
        <dbReference type="ChEBI" id="CHEBI:29035"/>
        <label>1</label>
    </ligand>
</feature>
<feature type="binding site" evidence="10">
    <location>
        <begin position="225"/>
        <end position="229"/>
    </location>
    <ligand>
        <name>GMP</name>
        <dbReference type="ChEBI" id="CHEBI:58115"/>
    </ligand>
</feature>
<dbReference type="GO" id="GO:0003909">
    <property type="term" value="F:DNA ligase activity"/>
    <property type="evidence" value="ECO:0007669"/>
    <property type="project" value="TreeGrafter"/>
</dbReference>
<dbReference type="GO" id="GO:0030145">
    <property type="term" value="F:manganese ion binding"/>
    <property type="evidence" value="ECO:0007669"/>
    <property type="project" value="TreeGrafter"/>
</dbReference>
<dbReference type="InterPro" id="IPR001233">
    <property type="entry name" value="RtcB"/>
</dbReference>
<evidence type="ECO:0000256" key="4">
    <source>
        <dbReference type="ARBA" id="ARBA00022741"/>
    </source>
</evidence>
<gene>
    <name evidence="12" type="ORF">C8N24_5807</name>
</gene>
<accession>A0A660L2W3</accession>
<keyword evidence="6 10" id="KW-0342">GTP-binding</keyword>
<dbReference type="EC" id="6.5.1.8" evidence="1"/>
<dbReference type="GO" id="GO:0006281">
    <property type="term" value="P:DNA repair"/>
    <property type="evidence" value="ECO:0007669"/>
    <property type="project" value="TreeGrafter"/>
</dbReference>
<dbReference type="Pfam" id="PF01139">
    <property type="entry name" value="RtcB"/>
    <property type="match status" value="1"/>
</dbReference>
<feature type="binding site" evidence="10">
    <location>
        <begin position="392"/>
        <end position="395"/>
    </location>
    <ligand>
        <name>GMP</name>
        <dbReference type="ChEBI" id="CHEBI:58115"/>
    </ligand>
</feature>
<dbReference type="InterPro" id="IPR052915">
    <property type="entry name" value="RtcB-like"/>
</dbReference>
<feature type="binding site" evidence="10">
    <location>
        <begin position="368"/>
        <end position="371"/>
    </location>
    <ligand>
        <name>GMP</name>
        <dbReference type="ChEBI" id="CHEBI:58115"/>
    </ligand>
</feature>
<comment type="catalytic activity">
    <reaction evidence="8">
        <text>a 3'-end 3'-phospho-ribonucleotide-RNA + a 5'-end dephospho-ribonucleoside-RNA + GTP = a ribonucleotidyl-ribonucleotide-RNA + GMP + diphosphate</text>
        <dbReference type="Rhea" id="RHEA:68076"/>
        <dbReference type="Rhea" id="RHEA-COMP:10463"/>
        <dbReference type="Rhea" id="RHEA-COMP:13936"/>
        <dbReference type="Rhea" id="RHEA-COMP:17355"/>
        <dbReference type="ChEBI" id="CHEBI:33019"/>
        <dbReference type="ChEBI" id="CHEBI:37565"/>
        <dbReference type="ChEBI" id="CHEBI:58115"/>
        <dbReference type="ChEBI" id="CHEBI:83062"/>
        <dbReference type="ChEBI" id="CHEBI:138284"/>
        <dbReference type="ChEBI" id="CHEBI:173118"/>
        <dbReference type="EC" id="6.5.1.8"/>
    </reaction>
</comment>
<keyword evidence="2 12" id="KW-0436">Ligase</keyword>
<feature type="active site" description="GMP-histidine intermediate" evidence="9">
    <location>
        <position position="392"/>
    </location>
</feature>
<evidence type="ECO:0000256" key="5">
    <source>
        <dbReference type="ARBA" id="ARBA00022800"/>
    </source>
</evidence>
<evidence type="ECO:0000256" key="9">
    <source>
        <dbReference type="PIRSR" id="PIRSR601233-1"/>
    </source>
</evidence>
<feature type="binding site" evidence="11">
    <location>
        <position position="253"/>
    </location>
    <ligand>
        <name>Mn(2+)</name>
        <dbReference type="ChEBI" id="CHEBI:29035"/>
        <label>2</label>
    </ligand>
</feature>
<dbReference type="GO" id="GO:0005525">
    <property type="term" value="F:GTP binding"/>
    <property type="evidence" value="ECO:0007669"/>
    <property type="project" value="UniProtKB-KW"/>
</dbReference>
<dbReference type="Gene3D" id="3.90.1860.10">
    <property type="entry name" value="tRNA-splicing ligase RtcB"/>
    <property type="match status" value="1"/>
</dbReference>
<proteinExistence type="predicted"/>
<dbReference type="GO" id="GO:0170057">
    <property type="term" value="F:RNA ligase (GTP) activity"/>
    <property type="evidence" value="ECO:0007669"/>
    <property type="project" value="UniProtKB-EC"/>
</dbReference>
<evidence type="ECO:0000256" key="1">
    <source>
        <dbReference type="ARBA" id="ARBA00012726"/>
    </source>
</evidence>
<dbReference type="GO" id="GO:0042245">
    <property type="term" value="P:RNA repair"/>
    <property type="evidence" value="ECO:0007669"/>
    <property type="project" value="UniProtKB-KW"/>
</dbReference>
<dbReference type="Proteomes" id="UP000278962">
    <property type="component" value="Unassembled WGS sequence"/>
</dbReference>
<evidence type="ECO:0000256" key="8">
    <source>
        <dbReference type="ARBA" id="ARBA00047746"/>
    </source>
</evidence>
<dbReference type="AlphaFoldDB" id="A0A660L2W3"/>
<dbReference type="RefSeq" id="WP_211340171.1">
    <property type="nucleotide sequence ID" value="NZ_RBIL01000002.1"/>
</dbReference>
<keyword evidence="4 10" id="KW-0547">Nucleotide-binding</keyword>
<reference evidence="12 13" key="1">
    <citation type="submission" date="2018-10" db="EMBL/GenBank/DDBJ databases">
        <title>Genomic Encyclopedia of Archaeal and Bacterial Type Strains, Phase II (KMG-II): from individual species to whole genera.</title>
        <authorList>
            <person name="Goeker M."/>
        </authorList>
    </citation>
    <scope>NUCLEOTIDE SEQUENCE [LARGE SCALE GENOMIC DNA]</scope>
    <source>
        <strain evidence="12 13">DSM 14954</strain>
    </source>
</reference>
<evidence type="ECO:0000256" key="10">
    <source>
        <dbReference type="PIRSR" id="PIRSR601233-2"/>
    </source>
</evidence>
<evidence type="ECO:0000313" key="13">
    <source>
        <dbReference type="Proteomes" id="UP000278962"/>
    </source>
</evidence>
<comment type="caution">
    <text evidence="12">The sequence shown here is derived from an EMBL/GenBank/DDBJ whole genome shotgun (WGS) entry which is preliminary data.</text>
</comment>
<organism evidence="12 13">
    <name type="scientific">Solirubrobacter pauli</name>
    <dbReference type="NCBI Taxonomy" id="166793"/>
    <lineage>
        <taxon>Bacteria</taxon>
        <taxon>Bacillati</taxon>
        <taxon>Actinomycetota</taxon>
        <taxon>Thermoleophilia</taxon>
        <taxon>Solirubrobacterales</taxon>
        <taxon>Solirubrobacteraceae</taxon>
        <taxon>Solirubrobacter</taxon>
    </lineage>
</organism>
<keyword evidence="5" id="KW-0692">RNA repair</keyword>
<evidence type="ECO:0000256" key="2">
    <source>
        <dbReference type="ARBA" id="ARBA00022598"/>
    </source>
</evidence>
<keyword evidence="7 11" id="KW-0464">Manganese</keyword>
<dbReference type="EMBL" id="RBIL01000002">
    <property type="protein sequence ID" value="RKQ87778.1"/>
    <property type="molecule type" value="Genomic_DNA"/>
</dbReference>
<dbReference type="SUPFAM" id="SSF103365">
    <property type="entry name" value="Hypothetical protein PH1602"/>
    <property type="match status" value="1"/>
</dbReference>
<evidence type="ECO:0000256" key="6">
    <source>
        <dbReference type="ARBA" id="ARBA00023134"/>
    </source>
</evidence>
<evidence type="ECO:0000256" key="3">
    <source>
        <dbReference type="ARBA" id="ARBA00022723"/>
    </source>
</evidence>
<dbReference type="GO" id="GO:0006396">
    <property type="term" value="P:RNA processing"/>
    <property type="evidence" value="ECO:0007669"/>
    <property type="project" value="InterPro"/>
</dbReference>
<evidence type="ECO:0000313" key="12">
    <source>
        <dbReference type="EMBL" id="RKQ87778.1"/>
    </source>
</evidence>
<dbReference type="InterPro" id="IPR036025">
    <property type="entry name" value="RtcB-like_sf"/>
</dbReference>